<comment type="caution">
    <text evidence="1">The sequence shown here is derived from an EMBL/GenBank/DDBJ whole genome shotgun (WGS) entry which is preliminary data.</text>
</comment>
<evidence type="ECO:0000313" key="2">
    <source>
        <dbReference type="Proteomes" id="UP000612585"/>
    </source>
</evidence>
<sequence length="345" mass="35252">MSTVPALREASTMRPAIPVLVLLLLAGCAGTGTGSDAGEPVVPVPTGVAEVNDAWTSCAAVGAPIPDEGRVAPTRRPRLGADFHATSVVVCDQISEKRADGGMDLVNIEGRATAKNGVAALVDAVRLPNAPPPKEENYGCALDGPAVTWFALVDDVGRWVRPGLPADACGGVRHEVANAVGKLTVRRVSTVPVRELVSAAAGATGCVQEWADMVWVTGQEQRQNPPPAVRENPLAAAPRVRVCVYGVPTSEQGGAKPVGRFERGGVLPQERRTVLTAAVTATIAAPSCATPASRFAVAHPADGTAGAIYVELDGCRRVLVEPAGGGGGAWLGTADATLIALVGNP</sequence>
<dbReference type="AlphaFoldDB" id="A0A8J3Z4V8"/>
<reference evidence="1" key="1">
    <citation type="submission" date="2021-01" db="EMBL/GenBank/DDBJ databases">
        <title>Whole genome shotgun sequence of Virgisporangium aurantiacum NBRC 16421.</title>
        <authorList>
            <person name="Komaki H."/>
            <person name="Tamura T."/>
        </authorList>
    </citation>
    <scope>NUCLEOTIDE SEQUENCE</scope>
    <source>
        <strain evidence="1">NBRC 16421</strain>
    </source>
</reference>
<dbReference type="Proteomes" id="UP000612585">
    <property type="component" value="Unassembled WGS sequence"/>
</dbReference>
<gene>
    <name evidence="1" type="ORF">Vau01_039680</name>
</gene>
<dbReference type="EMBL" id="BOPG01000024">
    <property type="protein sequence ID" value="GIJ56452.1"/>
    <property type="molecule type" value="Genomic_DNA"/>
</dbReference>
<keyword evidence="2" id="KW-1185">Reference proteome</keyword>
<proteinExistence type="predicted"/>
<name>A0A8J3Z4V8_9ACTN</name>
<evidence type="ECO:0000313" key="1">
    <source>
        <dbReference type="EMBL" id="GIJ56452.1"/>
    </source>
</evidence>
<organism evidence="1 2">
    <name type="scientific">Virgisporangium aurantiacum</name>
    <dbReference type="NCBI Taxonomy" id="175570"/>
    <lineage>
        <taxon>Bacteria</taxon>
        <taxon>Bacillati</taxon>
        <taxon>Actinomycetota</taxon>
        <taxon>Actinomycetes</taxon>
        <taxon>Micromonosporales</taxon>
        <taxon>Micromonosporaceae</taxon>
        <taxon>Virgisporangium</taxon>
    </lineage>
</organism>
<accession>A0A8J3Z4V8</accession>
<protein>
    <submittedName>
        <fullName evidence="1">Uncharacterized protein</fullName>
    </submittedName>
</protein>